<proteinExistence type="predicted"/>
<dbReference type="OMA" id="FKEVVTH"/>
<feature type="region of interest" description="Disordered" evidence="1">
    <location>
        <begin position="92"/>
        <end position="111"/>
    </location>
</feature>
<feature type="compositionally biased region" description="Low complexity" evidence="1">
    <location>
        <begin position="17"/>
        <end position="28"/>
    </location>
</feature>
<dbReference type="STRING" id="413071.G9MTX0"/>
<feature type="region of interest" description="Disordered" evidence="1">
    <location>
        <begin position="589"/>
        <end position="680"/>
    </location>
</feature>
<evidence type="ECO:0000313" key="4">
    <source>
        <dbReference type="Proteomes" id="UP000007115"/>
    </source>
</evidence>
<evidence type="ECO:0000313" key="3">
    <source>
        <dbReference type="EMBL" id="EHK22111.1"/>
    </source>
</evidence>
<gene>
    <name evidence="3" type="ORF">TRIVIDRAFT_222452</name>
</gene>
<dbReference type="InterPro" id="IPR018289">
    <property type="entry name" value="MULE_transposase_dom"/>
</dbReference>
<feature type="compositionally biased region" description="Polar residues" evidence="1">
    <location>
        <begin position="626"/>
        <end position="642"/>
    </location>
</feature>
<dbReference type="HOGENOM" id="CLU_006029_1_1_1"/>
<dbReference type="InParanoid" id="G9MTX0"/>
<feature type="region of interest" description="Disordered" evidence="1">
    <location>
        <begin position="11"/>
        <end position="37"/>
    </location>
</feature>
<name>G9MTX0_HYPVG</name>
<dbReference type="OrthoDB" id="4900101at2759"/>
<reference evidence="3 4" key="1">
    <citation type="journal article" date="2011" name="Genome Biol.">
        <title>Comparative genome sequence analysis underscores mycoparasitism as the ancestral life style of Trichoderma.</title>
        <authorList>
            <person name="Kubicek C.P."/>
            <person name="Herrera-Estrella A."/>
            <person name="Seidl-Seiboth V."/>
            <person name="Martinez D.A."/>
            <person name="Druzhinina I.S."/>
            <person name="Thon M."/>
            <person name="Zeilinger S."/>
            <person name="Casas-Flores S."/>
            <person name="Horwitz B.A."/>
            <person name="Mukherjee P.K."/>
            <person name="Mukherjee M."/>
            <person name="Kredics L."/>
            <person name="Alcaraz L.D."/>
            <person name="Aerts A."/>
            <person name="Antal Z."/>
            <person name="Atanasova L."/>
            <person name="Cervantes-Badillo M.G."/>
            <person name="Challacombe J."/>
            <person name="Chertkov O."/>
            <person name="McCluskey K."/>
            <person name="Coulpier F."/>
            <person name="Deshpande N."/>
            <person name="von Doehren H."/>
            <person name="Ebbole D.J."/>
            <person name="Esquivel-Naranjo E.U."/>
            <person name="Fekete E."/>
            <person name="Flipphi M."/>
            <person name="Glaser F."/>
            <person name="Gomez-Rodriguez E.Y."/>
            <person name="Gruber S."/>
            <person name="Han C."/>
            <person name="Henrissat B."/>
            <person name="Hermosa R."/>
            <person name="Hernandez-Onate M."/>
            <person name="Karaffa L."/>
            <person name="Kosti I."/>
            <person name="Le Crom S."/>
            <person name="Lindquist E."/>
            <person name="Lucas S."/>
            <person name="Luebeck M."/>
            <person name="Luebeck P.S."/>
            <person name="Margeot A."/>
            <person name="Metz B."/>
            <person name="Misra M."/>
            <person name="Nevalainen H."/>
            <person name="Omann M."/>
            <person name="Packer N."/>
            <person name="Perrone G."/>
            <person name="Uresti-Rivera E.E."/>
            <person name="Salamov A."/>
            <person name="Schmoll M."/>
            <person name="Seiboth B."/>
            <person name="Shapiro H."/>
            <person name="Sukno S."/>
            <person name="Tamayo-Ramos J.A."/>
            <person name="Tisch D."/>
            <person name="Wiest A."/>
            <person name="Wilkinson H.H."/>
            <person name="Zhang M."/>
            <person name="Coutinho P.M."/>
            <person name="Kenerley C.M."/>
            <person name="Monte E."/>
            <person name="Baker S.E."/>
            <person name="Grigoriev I.V."/>
        </authorList>
    </citation>
    <scope>NUCLEOTIDE SEQUENCE [LARGE SCALE GENOMIC DNA]</scope>
    <source>
        <strain evidence="4">Gv29-8 / FGSC 10586</strain>
    </source>
</reference>
<dbReference type="PANTHER" id="PTHR31569:SF4">
    <property type="entry name" value="SWIM-TYPE DOMAIN-CONTAINING PROTEIN"/>
    <property type="match status" value="1"/>
</dbReference>
<dbReference type="InterPro" id="IPR052579">
    <property type="entry name" value="Zinc_finger_SWIM"/>
</dbReference>
<dbReference type="Proteomes" id="UP000007115">
    <property type="component" value="Unassembled WGS sequence"/>
</dbReference>
<dbReference type="AlphaFoldDB" id="G9MTX0"/>
<dbReference type="GeneID" id="25791667"/>
<keyword evidence="4" id="KW-1185">Reference proteome</keyword>
<dbReference type="Pfam" id="PF10551">
    <property type="entry name" value="MULE"/>
    <property type="match status" value="1"/>
</dbReference>
<dbReference type="RefSeq" id="XP_013956304.1">
    <property type="nucleotide sequence ID" value="XM_014100829.1"/>
</dbReference>
<evidence type="ECO:0000259" key="2">
    <source>
        <dbReference type="Pfam" id="PF10551"/>
    </source>
</evidence>
<evidence type="ECO:0000256" key="1">
    <source>
        <dbReference type="SAM" id="MobiDB-lite"/>
    </source>
</evidence>
<accession>G9MTX0</accession>
<dbReference type="PANTHER" id="PTHR31569">
    <property type="entry name" value="SWIM-TYPE DOMAIN-CONTAINING PROTEIN"/>
    <property type="match status" value="1"/>
</dbReference>
<comment type="caution">
    <text evidence="3">The sequence shown here is derived from an EMBL/GenBank/DDBJ whole genome shotgun (WGS) entry which is preliminary data.</text>
</comment>
<organism evidence="3 4">
    <name type="scientific">Hypocrea virens (strain Gv29-8 / FGSC 10586)</name>
    <name type="common">Gliocladium virens</name>
    <name type="synonym">Trichoderma virens</name>
    <dbReference type="NCBI Taxonomy" id="413071"/>
    <lineage>
        <taxon>Eukaryota</taxon>
        <taxon>Fungi</taxon>
        <taxon>Dikarya</taxon>
        <taxon>Ascomycota</taxon>
        <taxon>Pezizomycotina</taxon>
        <taxon>Sordariomycetes</taxon>
        <taxon>Hypocreomycetidae</taxon>
        <taxon>Hypocreales</taxon>
        <taxon>Hypocreaceae</taxon>
        <taxon>Trichoderma</taxon>
    </lineage>
</organism>
<dbReference type="VEuPathDB" id="FungiDB:TRIVIDRAFT_222452"/>
<sequence length="694" mass="78997">MDIYRLLNFQSPSPGRTNTATTATAANDPTDDDYTGATIPQLPPSPLFDTYNNLFAFLRNFHLSNGAAIVKGSSSSRRDIGGSMQPSYIVFKYDRSPRRTSQSSGLRKPSLQKLNYPVSQHNHGQSLNPSAHNIYRRRTVTQQQKERELASENGIRAREITSIIRKSDNLGYHYFRTRDIYNNRQTIKRKRLNGLTATQALVKELKSGGIRVRTLRDALDRVCAVFWTYDWCRTMWKKFSEVLDQKSLANFAFGLINGEKEHHFQWLCDRLDELRIDIGADTPEIIITDKEQALRAVLTKTFPDAQQQLCVYHILANVRAKINARWKDTGGEITTPLNADQLQPELDLDLAARGRVQDEAEDGHATPSDDYNREGKFTAFQAVVYAADHHTFKGLGQQGHILRYIQKEYMPWRKQWVKCYIDRYRNLGQRVNSPTETAHADAKSHLVTGTGDLLYLHQALVTIIDNKSRSYLQEAARQIQRQRDQYLRQEWLGKLNLQITYPAIDLIAKQHRFALAALPDQREPKPLHHCTGNFEHQYGLPCSHPPKANTDDKLLDIRDPAVVINARGRPRLKADKKLKVPRYLKIADYTSKPGSDADDTDDDDAEAEPAQRSRGRFSARGCGMNQRPSENASRGTRRTNASLRRDRSQFELDELESLASQSSQGNKHRRVCGGKAGRSRSVSNSVILPCIIRF</sequence>
<feature type="domain" description="MULE transposase" evidence="2">
    <location>
        <begin position="243"/>
        <end position="317"/>
    </location>
</feature>
<dbReference type="EMBL" id="ABDF02000019">
    <property type="protein sequence ID" value="EHK22111.1"/>
    <property type="molecule type" value="Genomic_DNA"/>
</dbReference>
<feature type="compositionally biased region" description="Acidic residues" evidence="1">
    <location>
        <begin position="596"/>
        <end position="607"/>
    </location>
</feature>
<protein>
    <recommendedName>
        <fullName evidence="2">MULE transposase domain-containing protein</fullName>
    </recommendedName>
</protein>
<dbReference type="eggNOG" id="ENOG502RS68">
    <property type="taxonomic scope" value="Eukaryota"/>
</dbReference>